<comment type="caution">
    <text evidence="3">The sequence shown here is derived from an EMBL/GenBank/DDBJ whole genome shotgun (WGS) entry which is preliminary data.</text>
</comment>
<dbReference type="InterPro" id="IPR001173">
    <property type="entry name" value="Glyco_trans_2-like"/>
</dbReference>
<organism evidence="3 4">
    <name type="scientific">candidate division WWE3 bacterium RIFOXYA2_FULL_46_9</name>
    <dbReference type="NCBI Taxonomy" id="1802636"/>
    <lineage>
        <taxon>Bacteria</taxon>
        <taxon>Katanobacteria</taxon>
    </lineage>
</organism>
<dbReference type="CDD" id="cd00761">
    <property type="entry name" value="Glyco_tranf_GTA_type"/>
    <property type="match status" value="1"/>
</dbReference>
<dbReference type="CDD" id="cd02440">
    <property type="entry name" value="AdoMet_MTases"/>
    <property type="match status" value="1"/>
</dbReference>
<dbReference type="InterPro" id="IPR013216">
    <property type="entry name" value="Methyltransf_11"/>
</dbReference>
<evidence type="ECO:0000313" key="3">
    <source>
        <dbReference type="EMBL" id="OGC62836.1"/>
    </source>
</evidence>
<dbReference type="AlphaFoldDB" id="A0A1F4W082"/>
<evidence type="ECO:0000313" key="4">
    <source>
        <dbReference type="Proteomes" id="UP000176614"/>
    </source>
</evidence>
<dbReference type="Proteomes" id="UP000176614">
    <property type="component" value="Unassembled WGS sequence"/>
</dbReference>
<dbReference type="InterPro" id="IPR029063">
    <property type="entry name" value="SAM-dependent_MTases_sf"/>
</dbReference>
<evidence type="ECO:0000259" key="1">
    <source>
        <dbReference type="Pfam" id="PF00535"/>
    </source>
</evidence>
<dbReference type="Gene3D" id="3.40.50.150">
    <property type="entry name" value="Vaccinia Virus protein VP39"/>
    <property type="match status" value="1"/>
</dbReference>
<feature type="domain" description="Glycosyltransferase 2-like" evidence="1">
    <location>
        <begin position="7"/>
        <end position="158"/>
    </location>
</feature>
<dbReference type="SUPFAM" id="SSF53335">
    <property type="entry name" value="S-adenosyl-L-methionine-dependent methyltransferases"/>
    <property type="match status" value="1"/>
</dbReference>
<dbReference type="PANTHER" id="PTHR22916">
    <property type="entry name" value="GLYCOSYLTRANSFERASE"/>
    <property type="match status" value="1"/>
</dbReference>
<accession>A0A1F4W082</accession>
<protein>
    <recommendedName>
        <fullName evidence="5">Glycosyltransferase 2-like domain-containing protein</fullName>
    </recommendedName>
</protein>
<dbReference type="Pfam" id="PF00535">
    <property type="entry name" value="Glycos_transf_2"/>
    <property type="match status" value="1"/>
</dbReference>
<reference evidence="3 4" key="1">
    <citation type="journal article" date="2016" name="Nat. Commun.">
        <title>Thousands of microbial genomes shed light on interconnected biogeochemical processes in an aquifer system.</title>
        <authorList>
            <person name="Anantharaman K."/>
            <person name="Brown C.T."/>
            <person name="Hug L.A."/>
            <person name="Sharon I."/>
            <person name="Castelle C.J."/>
            <person name="Probst A.J."/>
            <person name="Thomas B.C."/>
            <person name="Singh A."/>
            <person name="Wilkins M.J."/>
            <person name="Karaoz U."/>
            <person name="Brodie E.L."/>
            <person name="Williams K.H."/>
            <person name="Hubbard S.S."/>
            <person name="Banfield J.F."/>
        </authorList>
    </citation>
    <scope>NUCLEOTIDE SEQUENCE [LARGE SCALE GENOMIC DNA]</scope>
</reference>
<dbReference type="EMBL" id="MEVT01000012">
    <property type="protein sequence ID" value="OGC62836.1"/>
    <property type="molecule type" value="Genomic_DNA"/>
</dbReference>
<gene>
    <name evidence="3" type="ORF">A2264_04175</name>
</gene>
<feature type="domain" description="Methyltransferase type 11" evidence="2">
    <location>
        <begin position="402"/>
        <end position="493"/>
    </location>
</feature>
<dbReference type="InterPro" id="IPR029044">
    <property type="entry name" value="Nucleotide-diphossugar_trans"/>
</dbReference>
<evidence type="ECO:0000259" key="2">
    <source>
        <dbReference type="Pfam" id="PF08241"/>
    </source>
</evidence>
<proteinExistence type="predicted"/>
<dbReference type="Pfam" id="PF08241">
    <property type="entry name" value="Methyltransf_11"/>
    <property type="match status" value="1"/>
</dbReference>
<evidence type="ECO:0008006" key="5">
    <source>
        <dbReference type="Google" id="ProtNLM"/>
    </source>
</evidence>
<dbReference type="SUPFAM" id="SSF53448">
    <property type="entry name" value="Nucleotide-diphospho-sugar transferases"/>
    <property type="match status" value="1"/>
</dbReference>
<name>A0A1F4W082_UNCKA</name>
<dbReference type="Gene3D" id="3.90.550.10">
    <property type="entry name" value="Spore Coat Polysaccharide Biosynthesis Protein SpsA, Chain A"/>
    <property type="match status" value="1"/>
</dbReference>
<sequence length="619" mass="71148">MSKAANIFIPTSNRLNSLKKCLDSLDRQSLKDFTILLAGMKDDEKIQKLVLSYKKLDIEYFIQSKSGLIGAANEALDRATCEIFVRIDDDTTMHPEWFRSMVEAFKRDIAVGGVTGPTIMNQAGLHSRDLTAVLENFKNSENWVLKLVYKIYNNYLYENKMYEVSTFLKSGVFTLGSNYKECLKIEKPLEVSNLEACNWSARTSLLKQIGGFDTIYIKGLGDYHEADAALKIQRLSYKLIFDPKVSLEHHVESGKVKKARPAPYHRIQNLLIFYFRFFRIANIDQLFRFLVNLTLQNTYYFLNFFRTGSVDQLGALFGTVVGLYRVIIKEDYRYSVAKQRVIFCSDANLETKVKFPSLKVKMVDTEELFKVYDHPSAVLFRALELKMMYESVKEYEFLGPSLDVGCGDGLISSMCFAGKFTYGVDNGEAKDVEEAIKNCRYEKIFLEGAEQMSLKDESVNFVFSNSVIEHIPDNDATLSEIYRVLKPGGYFLFTSPSAYFSEYLYVSQLLAQVKMNFLIPLYVKYRNKMLNHYHLYDHKSYAKKLEARGFKLVSYSYTITKEALNLWDKMGVLSFARRFFDHNANSKITSHYKQEINGLVSKGKNSKVRGADLLILCTK</sequence>
<dbReference type="GO" id="GO:0008757">
    <property type="term" value="F:S-adenosylmethionine-dependent methyltransferase activity"/>
    <property type="evidence" value="ECO:0007669"/>
    <property type="project" value="InterPro"/>
</dbReference>
<dbReference type="PANTHER" id="PTHR22916:SF64">
    <property type="entry name" value="TRANSFERASE, PUTATIVE-RELATED"/>
    <property type="match status" value="1"/>
</dbReference>